<dbReference type="Pfam" id="PF11681">
    <property type="entry name" value="Phage_Tube_PhiTE"/>
    <property type="match status" value="1"/>
</dbReference>
<organism evidence="1 2">
    <name type="scientific">Metapseudomonas otitidis</name>
    <dbReference type="NCBI Taxonomy" id="319939"/>
    <lineage>
        <taxon>Bacteria</taxon>
        <taxon>Pseudomonadati</taxon>
        <taxon>Pseudomonadota</taxon>
        <taxon>Gammaproteobacteria</taxon>
        <taxon>Pseudomonadales</taxon>
        <taxon>Pseudomonadaceae</taxon>
        <taxon>Metapseudomonas</taxon>
    </lineage>
</organism>
<comment type="caution">
    <text evidence="1">The sequence shown here is derived from an EMBL/GenBank/DDBJ whole genome shotgun (WGS) entry which is preliminary data.</text>
</comment>
<evidence type="ECO:0000313" key="2">
    <source>
        <dbReference type="Proteomes" id="UP000461288"/>
    </source>
</evidence>
<dbReference type="NCBIfam" id="NF047581">
    <property type="entry name" value="gp105_phage_fam"/>
    <property type="match status" value="1"/>
</dbReference>
<reference evidence="1 2" key="1">
    <citation type="submission" date="2019-12" db="EMBL/GenBank/DDBJ databases">
        <title>Draft genome sequence of Pseudomonas otitidis recovered from a chicken carcass.</title>
        <authorList>
            <person name="Vieira T.R."/>
            <person name="Oliviera E.F.C."/>
            <person name="Silva N.M.V."/>
            <person name="Sambrano G.E."/>
            <person name="Cibulski S.P."/>
            <person name="Cardoso M.R.I."/>
        </authorList>
    </citation>
    <scope>NUCLEOTIDE SEQUENCE [LARGE SCALE GENOMIC DNA]</scope>
    <source>
        <strain evidence="1 2">25_K</strain>
    </source>
</reference>
<evidence type="ECO:0000313" key="1">
    <source>
        <dbReference type="EMBL" id="MWK54684.1"/>
    </source>
</evidence>
<dbReference type="EMBL" id="WTFN01000003">
    <property type="protein sequence ID" value="MWK54684.1"/>
    <property type="molecule type" value="Genomic_DNA"/>
</dbReference>
<dbReference type="Proteomes" id="UP000461288">
    <property type="component" value="Unassembled WGS sequence"/>
</dbReference>
<sequence length="146" mass="15414">MGTYSFLDVNATLVGAGAVLDLGAGSGNSEEGITITPAGDKNTMMIGADGEGMHSLRGDKSGTVTLRFLKTSPKNAQLMALYDAQSLSSAAWGQNLITVTHSVSGDVTTCRSCAFKKRPDLSYKKDGDIVEWVFDVIKIDSILGTY</sequence>
<dbReference type="InterPro" id="IPR021695">
    <property type="entry name" value="Phage_KPP10_Orf10"/>
</dbReference>
<accession>A0A7X3H3H2</accession>
<dbReference type="RefSeq" id="WP_160479571.1">
    <property type="nucleotide sequence ID" value="NZ_WTFN01000003.1"/>
</dbReference>
<gene>
    <name evidence="1" type="ORF">GO594_01720</name>
</gene>
<proteinExistence type="predicted"/>
<dbReference type="AlphaFoldDB" id="A0A7X3H3H2"/>
<protein>
    <submittedName>
        <fullName evidence="1">DUF3277 family protein</fullName>
    </submittedName>
</protein>
<name>A0A7X3H3H2_9GAMM</name>